<feature type="transmembrane region" description="Helical" evidence="10">
    <location>
        <begin position="305"/>
        <end position="326"/>
    </location>
</feature>
<gene>
    <name evidence="10" type="primary">murJ</name>
    <name evidence="12" type="ORF">THII_1772</name>
</gene>
<keyword evidence="5 10" id="KW-0573">Peptidoglycan synthesis</keyword>
<dbReference type="KEGG" id="tig:THII_1772"/>
<organism evidence="12 13">
    <name type="scientific">Thioploca ingrica</name>
    <dbReference type="NCBI Taxonomy" id="40754"/>
    <lineage>
        <taxon>Bacteria</taxon>
        <taxon>Pseudomonadati</taxon>
        <taxon>Pseudomonadota</taxon>
        <taxon>Gammaproteobacteria</taxon>
        <taxon>Thiotrichales</taxon>
        <taxon>Thiotrichaceae</taxon>
        <taxon>Thioploca</taxon>
    </lineage>
</organism>
<feature type="transmembrane region" description="Helical" evidence="10">
    <location>
        <begin position="221"/>
        <end position="246"/>
    </location>
</feature>
<evidence type="ECO:0000256" key="9">
    <source>
        <dbReference type="ARBA" id="ARBA00061532"/>
    </source>
</evidence>
<feature type="transmembrane region" description="Helical" evidence="10">
    <location>
        <begin position="19"/>
        <end position="37"/>
    </location>
</feature>
<name>A0A090AG24_9GAMM</name>
<evidence type="ECO:0000313" key="12">
    <source>
        <dbReference type="EMBL" id="BAP56069.1"/>
    </source>
</evidence>
<keyword evidence="10" id="KW-0997">Cell inner membrane</keyword>
<feature type="transmembrane region" description="Helical" evidence="10">
    <location>
        <begin position="266"/>
        <end position="284"/>
    </location>
</feature>
<dbReference type="InterPro" id="IPR004268">
    <property type="entry name" value="MurJ"/>
</dbReference>
<evidence type="ECO:0000256" key="11">
    <source>
        <dbReference type="PIRNR" id="PIRNR002869"/>
    </source>
</evidence>
<keyword evidence="6 10" id="KW-1133">Transmembrane helix</keyword>
<dbReference type="EMBL" id="AP014633">
    <property type="protein sequence ID" value="BAP56069.1"/>
    <property type="molecule type" value="Genomic_DNA"/>
</dbReference>
<feature type="transmembrane region" description="Helical" evidence="10">
    <location>
        <begin position="442"/>
        <end position="464"/>
    </location>
</feature>
<feature type="transmembrane region" description="Helical" evidence="10">
    <location>
        <begin position="470"/>
        <end position="490"/>
    </location>
</feature>
<keyword evidence="4 10" id="KW-0133">Cell shape</keyword>
<feature type="transmembrane region" description="Helical" evidence="10">
    <location>
        <begin position="378"/>
        <end position="396"/>
    </location>
</feature>
<dbReference type="GO" id="GO:0015648">
    <property type="term" value="F:lipid-linked peptidoglycan transporter activity"/>
    <property type="evidence" value="ECO:0007669"/>
    <property type="project" value="UniProtKB-UniRule"/>
</dbReference>
<comment type="pathway">
    <text evidence="10">Cell wall biogenesis; peptidoglycan biosynthesis.</text>
</comment>
<dbReference type="HOGENOM" id="CLU_006797_5_3_6"/>
<protein>
    <recommendedName>
        <fullName evidence="10">Probable lipid II flippase MurJ</fullName>
    </recommendedName>
</protein>
<feature type="transmembrane region" description="Helical" evidence="10">
    <location>
        <begin position="153"/>
        <end position="174"/>
    </location>
</feature>
<feature type="transmembrane region" description="Helical" evidence="10">
    <location>
        <begin position="180"/>
        <end position="201"/>
    </location>
</feature>
<keyword evidence="10 11" id="KW-0813">Transport</keyword>
<dbReference type="STRING" id="40754.THII_1772"/>
<dbReference type="GO" id="GO:0008360">
    <property type="term" value="P:regulation of cell shape"/>
    <property type="evidence" value="ECO:0007669"/>
    <property type="project" value="UniProtKB-UniRule"/>
</dbReference>
<feature type="transmembrane region" description="Helical" evidence="10">
    <location>
        <begin position="402"/>
        <end position="421"/>
    </location>
</feature>
<evidence type="ECO:0000256" key="3">
    <source>
        <dbReference type="ARBA" id="ARBA00022692"/>
    </source>
</evidence>
<evidence type="ECO:0000256" key="10">
    <source>
        <dbReference type="HAMAP-Rule" id="MF_02078"/>
    </source>
</evidence>
<dbReference type="Pfam" id="PF03023">
    <property type="entry name" value="MurJ"/>
    <property type="match status" value="1"/>
</dbReference>
<evidence type="ECO:0000256" key="1">
    <source>
        <dbReference type="ARBA" id="ARBA00004651"/>
    </source>
</evidence>
<keyword evidence="10 11" id="KW-0961">Cell wall biogenesis/degradation</keyword>
<dbReference type="CDD" id="cd13123">
    <property type="entry name" value="MATE_MurJ_like"/>
    <property type="match status" value="1"/>
</dbReference>
<dbReference type="NCBIfam" id="TIGR01695">
    <property type="entry name" value="murJ_mviN"/>
    <property type="match status" value="1"/>
</dbReference>
<dbReference type="GO" id="GO:0005886">
    <property type="term" value="C:plasma membrane"/>
    <property type="evidence" value="ECO:0007669"/>
    <property type="project" value="UniProtKB-SubCell"/>
</dbReference>
<dbReference type="PANTHER" id="PTHR47019">
    <property type="entry name" value="LIPID II FLIPPASE MURJ"/>
    <property type="match status" value="1"/>
</dbReference>
<sequence>MVGGLTLISRILGFIRDMVIAHVFGASVSTDAFLVAFKIPNFMRRLFAEGAFSQAFIPILSEYKTRQDISTVKQLVDRVAGSLGSILLLITLLGILGAPLLVVIFAPGFIQYPDKYALTLEMLQITFPYLLFITLTALAGAVLNTYGRFAVPALTPVVLNLVLIGATIWLAPYFKQPIVALAWGVLLAGIVQLALQVPFLYRLHLLPKPQLNWHDEGVKRILHLMIPALFGVSVSQVNLLVDTLMASFLVTGSVSWLYYSDRVMEFPVGVFGLALATVTLPNLSKSVARHDISSYNRTLDWALRWVILIATPAMIGLITLAQPILMTLFYRGAFGESDVIMTTRSLIGYAVGLVGFVLVKVLASGFYSRQDTRTPVKIAVIAMITNISLNLMFIWHFQHAGLALATSLAALLNAGLLYHGLRQQDVFQPLAGWKPFLLRVSLANIGMAIFLWWSSGTLAIWLEWRTLTRAWHLFSLISSGMLIYLVSLWLSGFRLQHIHLNLTED</sequence>
<dbReference type="UniPathway" id="UPA00219"/>
<reference evidence="12 13" key="1">
    <citation type="journal article" date="2014" name="ISME J.">
        <title>Ecophysiology of Thioploca ingrica as revealed by the complete genome sequence supplemented with proteomic evidence.</title>
        <authorList>
            <person name="Kojima H."/>
            <person name="Ogura Y."/>
            <person name="Yamamoto N."/>
            <person name="Togashi T."/>
            <person name="Mori H."/>
            <person name="Watanabe T."/>
            <person name="Nemoto F."/>
            <person name="Kurokawa K."/>
            <person name="Hayashi T."/>
            <person name="Fukui M."/>
        </authorList>
    </citation>
    <scope>NUCLEOTIDE SEQUENCE [LARGE SCALE GENOMIC DNA]</scope>
</reference>
<feature type="transmembrane region" description="Helical" evidence="10">
    <location>
        <begin position="83"/>
        <end position="106"/>
    </location>
</feature>
<keyword evidence="3 10" id="KW-0812">Transmembrane</keyword>
<keyword evidence="13" id="KW-1185">Reference proteome</keyword>
<dbReference type="GO" id="GO:0071555">
    <property type="term" value="P:cell wall organization"/>
    <property type="evidence" value="ECO:0007669"/>
    <property type="project" value="UniProtKB-UniRule"/>
</dbReference>
<keyword evidence="7 10" id="KW-0472">Membrane</keyword>
<dbReference type="HAMAP" id="MF_02078">
    <property type="entry name" value="MurJ_MviN"/>
    <property type="match status" value="1"/>
</dbReference>
<keyword evidence="2 10" id="KW-1003">Cell membrane</keyword>
<dbReference type="PIRSF" id="PIRSF002869">
    <property type="entry name" value="MviN"/>
    <property type="match status" value="1"/>
</dbReference>
<dbReference type="InterPro" id="IPR051050">
    <property type="entry name" value="Lipid_II_flippase_MurJ/MviN"/>
</dbReference>
<evidence type="ECO:0000256" key="5">
    <source>
        <dbReference type="ARBA" id="ARBA00022984"/>
    </source>
</evidence>
<dbReference type="Proteomes" id="UP000031623">
    <property type="component" value="Chromosome"/>
</dbReference>
<comment type="function">
    <text evidence="8 10 11">Involved in peptidoglycan biosynthesis. Transports lipid-linked peptidoglycan precursors from the inner to the outer leaflet of the cytoplasmic membrane.</text>
</comment>
<evidence type="ECO:0000313" key="13">
    <source>
        <dbReference type="Proteomes" id="UP000031623"/>
    </source>
</evidence>
<evidence type="ECO:0000256" key="7">
    <source>
        <dbReference type="ARBA" id="ARBA00023136"/>
    </source>
</evidence>
<dbReference type="GO" id="GO:0034204">
    <property type="term" value="P:lipid translocation"/>
    <property type="evidence" value="ECO:0007669"/>
    <property type="project" value="TreeGrafter"/>
</dbReference>
<feature type="transmembrane region" description="Helical" evidence="10">
    <location>
        <begin position="126"/>
        <end position="146"/>
    </location>
</feature>
<dbReference type="GO" id="GO:0009252">
    <property type="term" value="P:peptidoglycan biosynthetic process"/>
    <property type="evidence" value="ECO:0007669"/>
    <property type="project" value="UniProtKB-UniRule"/>
</dbReference>
<dbReference type="AlphaFoldDB" id="A0A090AG24"/>
<evidence type="ECO:0000256" key="6">
    <source>
        <dbReference type="ARBA" id="ARBA00022989"/>
    </source>
</evidence>
<proteinExistence type="inferred from homology"/>
<dbReference type="PRINTS" id="PR01806">
    <property type="entry name" value="VIRFACTRMVIN"/>
</dbReference>
<dbReference type="PANTHER" id="PTHR47019:SF1">
    <property type="entry name" value="LIPID II FLIPPASE MURJ"/>
    <property type="match status" value="1"/>
</dbReference>
<accession>A0A090AG24</accession>
<evidence type="ECO:0000256" key="8">
    <source>
        <dbReference type="ARBA" id="ARBA00060041"/>
    </source>
</evidence>
<evidence type="ECO:0000256" key="2">
    <source>
        <dbReference type="ARBA" id="ARBA00022475"/>
    </source>
</evidence>
<evidence type="ECO:0000256" key="4">
    <source>
        <dbReference type="ARBA" id="ARBA00022960"/>
    </source>
</evidence>
<comment type="subcellular location">
    <subcellularLocation>
        <location evidence="10">Cell inner membrane</location>
        <topology evidence="10">Multi-pass membrane protein</topology>
    </subcellularLocation>
    <subcellularLocation>
        <location evidence="1">Cell membrane</location>
        <topology evidence="1">Multi-pass membrane protein</topology>
    </subcellularLocation>
</comment>
<comment type="similarity">
    <text evidence="9 10 11">Belongs to the MurJ/MviN family.</text>
</comment>
<feature type="transmembrane region" description="Helical" evidence="10">
    <location>
        <begin position="346"/>
        <end position="366"/>
    </location>
</feature>